<dbReference type="PROSITE" id="PS50222">
    <property type="entry name" value="EF_HAND_2"/>
    <property type="match status" value="3"/>
</dbReference>
<feature type="domain" description="EF-hand" evidence="7">
    <location>
        <begin position="42"/>
        <end position="77"/>
    </location>
</feature>
<keyword evidence="5" id="KW-0106">Calcium</keyword>
<dbReference type="Pfam" id="PF13499">
    <property type="entry name" value="EF-hand_7"/>
    <property type="match status" value="1"/>
</dbReference>
<keyword evidence="6" id="KW-0007">Acetylation</keyword>
<dbReference type="SUPFAM" id="SSF47473">
    <property type="entry name" value="EF-hand"/>
    <property type="match status" value="1"/>
</dbReference>
<dbReference type="SMART" id="SM00054">
    <property type="entry name" value="EFh"/>
    <property type="match status" value="3"/>
</dbReference>
<dbReference type="GO" id="GO:0016460">
    <property type="term" value="C:myosin II complex"/>
    <property type="evidence" value="ECO:0007669"/>
    <property type="project" value="TreeGrafter"/>
</dbReference>
<evidence type="ECO:0000256" key="5">
    <source>
        <dbReference type="ARBA" id="ARBA00022837"/>
    </source>
</evidence>
<comment type="similarity">
    <text evidence="1">Belongs to the centrin family.</text>
</comment>
<dbReference type="PhylomeDB" id="A0A0G4GIY9"/>
<dbReference type="VEuPathDB" id="CryptoDB:Cvel_22101"/>
<accession>A0A0G4GIY9</accession>
<gene>
    <name evidence="8" type="ORF">Cvel_22101</name>
</gene>
<dbReference type="Gene3D" id="1.10.238.10">
    <property type="entry name" value="EF-hand"/>
    <property type="match status" value="2"/>
</dbReference>
<dbReference type="GO" id="GO:0005509">
    <property type="term" value="F:calcium ion binding"/>
    <property type="evidence" value="ECO:0007669"/>
    <property type="project" value="InterPro"/>
</dbReference>
<evidence type="ECO:0000259" key="7">
    <source>
        <dbReference type="PROSITE" id="PS50222"/>
    </source>
</evidence>
<evidence type="ECO:0000256" key="6">
    <source>
        <dbReference type="ARBA" id="ARBA00022990"/>
    </source>
</evidence>
<feature type="domain" description="EF-hand" evidence="7">
    <location>
        <begin position="6"/>
        <end position="41"/>
    </location>
</feature>
<dbReference type="PROSITE" id="PS00018">
    <property type="entry name" value="EF_HAND_1"/>
    <property type="match status" value="3"/>
</dbReference>
<feature type="domain" description="EF-hand" evidence="7">
    <location>
        <begin position="118"/>
        <end position="148"/>
    </location>
</feature>
<dbReference type="InterPro" id="IPR001751">
    <property type="entry name" value="S100/CaBP7/8-like_CS"/>
</dbReference>
<evidence type="ECO:0000256" key="4">
    <source>
        <dbReference type="ARBA" id="ARBA00022737"/>
    </source>
</evidence>
<reference evidence="8" key="1">
    <citation type="submission" date="2014-11" db="EMBL/GenBank/DDBJ databases">
        <authorList>
            <person name="Otto D Thomas"/>
            <person name="Naeem Raeece"/>
        </authorList>
    </citation>
    <scope>NUCLEOTIDE SEQUENCE</scope>
</reference>
<name>A0A0G4GIY9_9ALVE</name>
<dbReference type="EMBL" id="CDMZ01001258">
    <property type="protein sequence ID" value="CEM29794.1"/>
    <property type="molecule type" value="Genomic_DNA"/>
</dbReference>
<proteinExistence type="inferred from homology"/>
<keyword evidence="3" id="KW-0479">Metal-binding</keyword>
<dbReference type="InterPro" id="IPR002048">
    <property type="entry name" value="EF_hand_dom"/>
</dbReference>
<dbReference type="AlphaFoldDB" id="A0A0G4GIY9"/>
<keyword evidence="4" id="KW-0677">Repeat</keyword>
<dbReference type="PANTHER" id="PTHR23048">
    <property type="entry name" value="MYOSIN LIGHT CHAIN 1, 3"/>
    <property type="match status" value="1"/>
</dbReference>
<dbReference type="CDD" id="cd00051">
    <property type="entry name" value="EFh"/>
    <property type="match status" value="1"/>
</dbReference>
<evidence type="ECO:0000313" key="8">
    <source>
        <dbReference type="EMBL" id="CEM29794.1"/>
    </source>
</evidence>
<dbReference type="InterPro" id="IPR018247">
    <property type="entry name" value="EF_Hand_1_Ca_BS"/>
</dbReference>
<dbReference type="PROSITE" id="PS00303">
    <property type="entry name" value="S100_CABP"/>
    <property type="match status" value="1"/>
</dbReference>
<organism evidence="8">
    <name type="scientific">Chromera velia CCMP2878</name>
    <dbReference type="NCBI Taxonomy" id="1169474"/>
    <lineage>
        <taxon>Eukaryota</taxon>
        <taxon>Sar</taxon>
        <taxon>Alveolata</taxon>
        <taxon>Colpodellida</taxon>
        <taxon>Chromeraceae</taxon>
        <taxon>Chromera</taxon>
    </lineage>
</organism>
<evidence type="ECO:0000256" key="3">
    <source>
        <dbReference type="ARBA" id="ARBA00022723"/>
    </source>
</evidence>
<evidence type="ECO:0000256" key="2">
    <source>
        <dbReference type="ARBA" id="ARBA00020786"/>
    </source>
</evidence>
<dbReference type="InterPro" id="IPR011992">
    <property type="entry name" value="EF-hand-dom_pair"/>
</dbReference>
<evidence type="ECO:0000256" key="1">
    <source>
        <dbReference type="ARBA" id="ARBA00005253"/>
    </source>
</evidence>
<dbReference type="FunFam" id="1.10.238.10:FF:000178">
    <property type="entry name" value="Calmodulin-2 A"/>
    <property type="match status" value="1"/>
</dbReference>
<protein>
    <recommendedName>
        <fullName evidence="2">Calmodulin</fullName>
    </recommendedName>
</protein>
<sequence>MVLDEAFVQKCREAFATFDTDGSGSIDRFEMKLLLEAIGENPTDEELFRFMNEIDEDGTGQIEFPEFLRAFEKQRNTESEYDDPQDTLDAWIALGGNPDKTGCVDNDKLIKIVKEDFAMTLDVAALLKELDKNADGKVDFQEFAALFQ</sequence>
<dbReference type="Pfam" id="PF13202">
    <property type="entry name" value="EF-hand_5"/>
    <property type="match status" value="1"/>
</dbReference>
<dbReference type="PANTHER" id="PTHR23048:SF0">
    <property type="entry name" value="CALMODULIN LIKE 3"/>
    <property type="match status" value="1"/>
</dbReference>
<dbReference type="InterPro" id="IPR050230">
    <property type="entry name" value="CALM/Myosin/TropC-like"/>
</dbReference>